<evidence type="ECO:0000259" key="2">
    <source>
        <dbReference type="Pfam" id="PF23843"/>
    </source>
</evidence>
<dbReference type="AlphaFoldDB" id="A0A1N7Q1C7"/>
<evidence type="ECO:0000313" key="4">
    <source>
        <dbReference type="Proteomes" id="UP000186221"/>
    </source>
</evidence>
<dbReference type="STRING" id="453582.SAMN05421580_11275"/>
<name>A0A1N7Q1C7_9RHOB</name>
<dbReference type="Proteomes" id="UP000186221">
    <property type="component" value="Unassembled WGS sequence"/>
</dbReference>
<feature type="domain" description="DUF7210" evidence="2">
    <location>
        <begin position="6"/>
        <end position="42"/>
    </location>
</feature>
<accession>A0A1N7Q1C7</accession>
<dbReference type="OrthoDB" id="9976146at2"/>
<protein>
    <recommendedName>
        <fullName evidence="2">DUF7210 domain-containing protein</fullName>
    </recommendedName>
</protein>
<feature type="region of interest" description="Disordered" evidence="1">
    <location>
        <begin position="49"/>
        <end position="75"/>
    </location>
</feature>
<keyword evidence="4" id="KW-1185">Reference proteome</keyword>
<dbReference type="EMBL" id="FTOG01000012">
    <property type="protein sequence ID" value="SIT16694.1"/>
    <property type="molecule type" value="Genomic_DNA"/>
</dbReference>
<evidence type="ECO:0000256" key="1">
    <source>
        <dbReference type="SAM" id="MobiDB-lite"/>
    </source>
</evidence>
<sequence length="75" mass="7608">MADETEVVLTGPAKLRGAFKKPGETITVTPTERAQLLAAGAIAPDAPAADPEIVVDDPPQAAKTTRKAGSGKAKV</sequence>
<reference evidence="4" key="1">
    <citation type="submission" date="2017-01" db="EMBL/GenBank/DDBJ databases">
        <authorList>
            <person name="Varghese N."/>
            <person name="Submissions S."/>
        </authorList>
    </citation>
    <scope>NUCLEOTIDE SEQUENCE [LARGE SCALE GENOMIC DNA]</scope>
    <source>
        <strain evidence="4">DSM 19945</strain>
    </source>
</reference>
<feature type="compositionally biased region" description="Low complexity" evidence="1">
    <location>
        <begin position="49"/>
        <end position="59"/>
    </location>
</feature>
<dbReference type="InterPro" id="IPR055634">
    <property type="entry name" value="DUF7210"/>
</dbReference>
<dbReference type="RefSeq" id="WP_076486096.1">
    <property type="nucleotide sequence ID" value="NZ_FTOG01000012.1"/>
</dbReference>
<organism evidence="3 4">
    <name type="scientific">Rhodobacter aestuarii</name>
    <dbReference type="NCBI Taxonomy" id="453582"/>
    <lineage>
        <taxon>Bacteria</taxon>
        <taxon>Pseudomonadati</taxon>
        <taxon>Pseudomonadota</taxon>
        <taxon>Alphaproteobacteria</taxon>
        <taxon>Rhodobacterales</taxon>
        <taxon>Rhodobacter group</taxon>
        <taxon>Rhodobacter</taxon>
    </lineage>
</organism>
<evidence type="ECO:0000313" key="3">
    <source>
        <dbReference type="EMBL" id="SIT16694.1"/>
    </source>
</evidence>
<gene>
    <name evidence="3" type="ORF">SAMN05421580_11275</name>
</gene>
<dbReference type="Pfam" id="PF23843">
    <property type="entry name" value="DUF7210"/>
    <property type="match status" value="1"/>
</dbReference>
<proteinExistence type="predicted"/>